<name>I1ZEL1_NASVI</name>
<dbReference type="PANTHER" id="PTHR13645">
    <property type="entry name" value="DEFENSIN"/>
    <property type="match status" value="1"/>
</dbReference>
<dbReference type="GO" id="GO:0005615">
    <property type="term" value="C:extracellular space"/>
    <property type="evidence" value="ECO:0007669"/>
    <property type="project" value="TreeGrafter"/>
</dbReference>
<protein>
    <submittedName>
        <fullName evidence="6">Defensin 2-3</fullName>
    </submittedName>
</protein>
<dbReference type="GO" id="GO:0006959">
    <property type="term" value="P:humoral immune response"/>
    <property type="evidence" value="ECO:0007669"/>
    <property type="project" value="TreeGrafter"/>
</dbReference>
<dbReference type="SUPFAM" id="SSF57095">
    <property type="entry name" value="Scorpion toxin-like"/>
    <property type="match status" value="1"/>
</dbReference>
<accession>I1ZEL1</accession>
<dbReference type="InterPro" id="IPR036574">
    <property type="entry name" value="Scorpion_toxin-like_sf"/>
</dbReference>
<organism evidence="6">
    <name type="scientific">Nasonia vitripennis</name>
    <name type="common">Parasitic wasp</name>
    <dbReference type="NCBI Taxonomy" id="7425"/>
    <lineage>
        <taxon>Eukaryota</taxon>
        <taxon>Metazoa</taxon>
        <taxon>Ecdysozoa</taxon>
        <taxon>Arthropoda</taxon>
        <taxon>Hexapoda</taxon>
        <taxon>Insecta</taxon>
        <taxon>Pterygota</taxon>
        <taxon>Neoptera</taxon>
        <taxon>Endopterygota</taxon>
        <taxon>Hymenoptera</taxon>
        <taxon>Apocrita</taxon>
        <taxon>Proctotrupomorpha</taxon>
        <taxon>Chalcidoidea</taxon>
        <taxon>Pteromalidae</taxon>
        <taxon>Pteromalinae</taxon>
        <taxon>Nasonia</taxon>
    </lineage>
</organism>
<evidence type="ECO:0000313" key="6">
    <source>
        <dbReference type="EMBL" id="AFJ22692.1"/>
    </source>
</evidence>
<dbReference type="AlphaFoldDB" id="I1ZEL1"/>
<dbReference type="GO" id="GO:0042742">
    <property type="term" value="P:defense response to bacterium"/>
    <property type="evidence" value="ECO:0007669"/>
    <property type="project" value="TreeGrafter"/>
</dbReference>
<feature type="chain" id="PRO_5033973908" evidence="4">
    <location>
        <begin position="19"/>
        <end position="103"/>
    </location>
</feature>
<keyword evidence="2" id="KW-0964">Secreted</keyword>
<evidence type="ECO:0000256" key="2">
    <source>
        <dbReference type="ARBA" id="ARBA00022525"/>
    </source>
</evidence>
<keyword evidence="8" id="KW-1185">Reference proteome</keyword>
<dbReference type="Proteomes" id="UP000002358">
    <property type="component" value="Chromosome 2"/>
</dbReference>
<dbReference type="Gene3D" id="3.30.30.10">
    <property type="entry name" value="Knottin, scorpion toxin-like"/>
    <property type="match status" value="1"/>
</dbReference>
<proteinExistence type="evidence at transcript level"/>
<keyword evidence="4" id="KW-0732">Signal</keyword>
<evidence type="ECO:0000256" key="4">
    <source>
        <dbReference type="SAM" id="SignalP"/>
    </source>
</evidence>
<dbReference type="HOGENOM" id="CLU_2266893_0_0_1"/>
<dbReference type="PANTHER" id="PTHR13645:SF0">
    <property type="entry name" value="DEFENSIN"/>
    <property type="match status" value="1"/>
</dbReference>
<dbReference type="InParanoid" id="I1ZEL1"/>
<reference evidence="7" key="2">
    <citation type="submission" date="2021-01" db="UniProtKB">
        <authorList>
            <consortium name="EnsemblMetazoa"/>
        </authorList>
    </citation>
    <scope>IDENTIFICATION</scope>
</reference>
<keyword evidence="3" id="KW-1015">Disulfide bond</keyword>
<dbReference type="EMBL" id="JQ617294">
    <property type="protein sequence ID" value="AFJ22692.1"/>
    <property type="molecule type" value="mRNA"/>
</dbReference>
<evidence type="ECO:0000313" key="8">
    <source>
        <dbReference type="Proteomes" id="UP000002358"/>
    </source>
</evidence>
<evidence type="ECO:0000256" key="3">
    <source>
        <dbReference type="ARBA" id="ARBA00023157"/>
    </source>
</evidence>
<feature type="signal peptide" evidence="4">
    <location>
        <begin position="1"/>
        <end position="18"/>
    </location>
</feature>
<dbReference type="InterPro" id="IPR001542">
    <property type="entry name" value="Defensin_invertebrate/fungal"/>
</dbReference>
<reference evidence="6" key="1">
    <citation type="journal article" date="2014" name="Mol. Biol. Evol.">
        <title>Experimental conversion of a defensin into a neurotoxin: implications for origin of toxic function.</title>
        <authorList>
            <person name="Zhu S."/>
            <person name="Peigneur S."/>
            <person name="Gao B."/>
            <person name="Umetsu Y."/>
            <person name="Ohki S."/>
            <person name="Tytgat J."/>
        </authorList>
    </citation>
    <scope>NUCLEOTIDE SEQUENCE</scope>
</reference>
<gene>
    <name evidence="7" type="primary">100121630</name>
</gene>
<dbReference type="KEGG" id="nvi:100121630"/>
<dbReference type="CDD" id="cd21806">
    <property type="entry name" value="DEFL_defensin-like"/>
    <property type="match status" value="1"/>
</dbReference>
<sequence length="103" mass="11174">MKFLTVFAVSALVASAYGASLDVYDGPVNFDGESRLGQDARELSYDGNLDLEQPSTRARRFTCDVLSFKSAWISPNDSACAVRCLAQNRKGGTCKNGNCECHD</sequence>
<dbReference type="OrthoDB" id="7424185at2759"/>
<dbReference type="EnsemblMetazoa" id="NM_001293565">
    <property type="protein sequence ID" value="NP_001280494"/>
    <property type="gene ID" value="LOC100121630"/>
</dbReference>
<feature type="domain" description="Invertebrate defensins family profile" evidence="5">
    <location>
        <begin position="71"/>
        <end position="101"/>
    </location>
</feature>
<comment type="subcellular location">
    <subcellularLocation>
        <location evidence="1">Secreted</location>
    </subcellularLocation>
</comment>
<dbReference type="Pfam" id="PF01097">
    <property type="entry name" value="Defensin_2"/>
    <property type="match status" value="1"/>
</dbReference>
<evidence type="ECO:0000256" key="1">
    <source>
        <dbReference type="ARBA" id="ARBA00004613"/>
    </source>
</evidence>
<evidence type="ECO:0000313" key="7">
    <source>
        <dbReference type="EnsemblMetazoa" id="NP_001280494"/>
    </source>
</evidence>
<evidence type="ECO:0000259" key="5">
    <source>
        <dbReference type="Pfam" id="PF01097"/>
    </source>
</evidence>